<dbReference type="Proteomes" id="UP000014012">
    <property type="component" value="Unassembled WGS sequence"/>
</dbReference>
<reference evidence="1 2" key="1">
    <citation type="journal article" date="2013" name="Genome Announc.">
        <title>Genome Sequence of Plesiomonas shigelloides Strain 302-73 (Serotype O1).</title>
        <authorList>
            <person name="Pique N."/>
            <person name="Aquilini E."/>
            <person name="Alioto T."/>
            <person name="Minana-Galbis D."/>
            <person name="Tomas J.M."/>
        </authorList>
    </citation>
    <scope>NUCLEOTIDE SEQUENCE [LARGE SCALE GENOMIC DNA]</scope>
    <source>
        <strain evidence="1 2">302-73</strain>
    </source>
</reference>
<evidence type="ECO:0000313" key="2">
    <source>
        <dbReference type="Proteomes" id="UP000014012"/>
    </source>
</evidence>
<dbReference type="HOGENOM" id="CLU_1353602_0_0_6"/>
<organism evidence="1 2">
    <name type="scientific">Plesiomonas shigelloides 302-73</name>
    <dbReference type="NCBI Taxonomy" id="1315976"/>
    <lineage>
        <taxon>Bacteria</taxon>
        <taxon>Pseudomonadati</taxon>
        <taxon>Pseudomonadota</taxon>
        <taxon>Gammaproteobacteria</taxon>
        <taxon>Enterobacterales</taxon>
        <taxon>Enterobacteriaceae</taxon>
        <taxon>Plesiomonas</taxon>
    </lineage>
</organism>
<name>R8AQZ9_PLESH</name>
<gene>
    <name evidence="1" type="ORF">PLESHI_08994</name>
</gene>
<proteinExistence type="predicted"/>
<evidence type="ECO:0000313" key="1">
    <source>
        <dbReference type="EMBL" id="EON88747.1"/>
    </source>
</evidence>
<sequence length="202" mass="23352">MAFIEANKDEFSSDFKCEFSIVEQKLELISTALMYTTDIKPHLFNTWNCLGYVNTCLLDLSVAAEQIIFNSDPWKKRYHARMAALNIYEASLDIPNMFGKEFRLSFKSVDRGEIFLKSLGLEVKKANKFKSEHASKLKNVRLNMAAHREQKMSEQLKIIFNLDPIEMLKLITEFSIILQDLELVLTKGTKLVKSSIQFTRNN</sequence>
<dbReference type="EMBL" id="AQQO01000214">
    <property type="protein sequence ID" value="EON88747.1"/>
    <property type="molecule type" value="Genomic_DNA"/>
</dbReference>
<dbReference type="RefSeq" id="WP_010863421.1">
    <property type="nucleotide sequence ID" value="NZ_AQQO01000214.1"/>
</dbReference>
<keyword evidence="2" id="KW-1185">Reference proteome</keyword>
<dbReference type="OrthoDB" id="7107839at2"/>
<dbReference type="AlphaFoldDB" id="R8AQZ9"/>
<accession>R8AQZ9</accession>
<comment type="caution">
    <text evidence="1">The sequence shown here is derived from an EMBL/GenBank/DDBJ whole genome shotgun (WGS) entry which is preliminary data.</text>
</comment>
<protein>
    <submittedName>
        <fullName evidence="1">Uncharacterized protein</fullName>
    </submittedName>
</protein>